<evidence type="ECO:0000259" key="4">
    <source>
        <dbReference type="Pfam" id="PF06441"/>
    </source>
</evidence>
<evidence type="ECO:0000256" key="3">
    <source>
        <dbReference type="SAM" id="MobiDB-lite"/>
    </source>
</evidence>
<organism evidence="5 6">
    <name type="scientific">Pseudogymnoascus verrucosus</name>
    <dbReference type="NCBI Taxonomy" id="342668"/>
    <lineage>
        <taxon>Eukaryota</taxon>
        <taxon>Fungi</taxon>
        <taxon>Dikarya</taxon>
        <taxon>Ascomycota</taxon>
        <taxon>Pezizomycotina</taxon>
        <taxon>Leotiomycetes</taxon>
        <taxon>Thelebolales</taxon>
        <taxon>Thelebolaceae</taxon>
        <taxon>Pseudogymnoascus</taxon>
    </lineage>
</organism>
<reference evidence="5 6" key="1">
    <citation type="submission" date="2016-03" db="EMBL/GenBank/DDBJ databases">
        <title>Comparative genomics of Pseudogymnoascus destructans, the fungus causing white-nose syndrome of bats.</title>
        <authorList>
            <person name="Palmer J.M."/>
            <person name="Drees K.P."/>
            <person name="Foster J.T."/>
            <person name="Lindner D.L."/>
        </authorList>
    </citation>
    <scope>NUCLEOTIDE SEQUENCE [LARGE SCALE GENOMIC DNA]</scope>
    <source>
        <strain evidence="5 6">UAMH 10579</strain>
    </source>
</reference>
<dbReference type="PANTHER" id="PTHR21661">
    <property type="entry name" value="EPOXIDE HYDROLASE 1-RELATED"/>
    <property type="match status" value="1"/>
</dbReference>
<dbReference type="Proteomes" id="UP000091956">
    <property type="component" value="Unassembled WGS sequence"/>
</dbReference>
<feature type="domain" description="Epoxide hydrolase N-terminal" evidence="4">
    <location>
        <begin position="16"/>
        <end position="132"/>
    </location>
</feature>
<feature type="compositionally biased region" description="Basic and acidic residues" evidence="3">
    <location>
        <begin position="573"/>
        <end position="599"/>
    </location>
</feature>
<evidence type="ECO:0000313" key="5">
    <source>
        <dbReference type="EMBL" id="OBT96496.1"/>
    </source>
</evidence>
<feature type="region of interest" description="Disordered" evidence="3">
    <location>
        <begin position="567"/>
        <end position="607"/>
    </location>
</feature>
<dbReference type="EMBL" id="KV460227">
    <property type="protein sequence ID" value="OBT96496.1"/>
    <property type="molecule type" value="Genomic_DNA"/>
</dbReference>
<dbReference type="AlphaFoldDB" id="A0A1B8GL30"/>
<sequence>MDDSFVKVGGSPEEVRTYRAHVSSKYLELTRKKLEVTRLPHDLTLDKGREWEMGTPKSIIEPLVDYWLETYDWRGQEQLFNDTLPQFRVSITPPGAENRKPLRIHFIHIKSQSANAIPLLLLPSFPFTNLSFSPLFAALHSPADGGQAYDLVVPSIPGLGFSDPFNTSPNDPLLASTAYIFNRLMSILGYNQYLATGTGSAAASPANIDYHLPRLIAERHSSNCLGMHIIDPAVLSPSPTAAPLSYLKYSFAKLFHASIFGYTSADWAASTRRPSDQPGISPPSPAELDATTVSEPLDNAPRRPILDRQGTGPSLFKRPVFSTTDEATRLSKSHLSGDLTLTLAYALCDSPTGMLSLALLGLERICPNHTLTKAEITTILQLAWLPGPEAALRLWSGADSEVRKEAAERTAPSGGGCPIAITAFEGALGDSGSFRSPVWAETRHRVVHISRCKGLPGLPWENAETIVAGVRELSKAVWKQDGQGAGLEEAVSYMEGREKQGGFFDEGEELDAADLALRRPQMSENMGSSDTVVPTMWTPEGLSAGGSLDEMNGRLETEEGYYTDQELAGTWKGDSKGKQSEEPVEPSEKSKGKKKEEKPVRRKKGRRLQRRMGVEGWGYIWEE</sequence>
<dbReference type="STRING" id="342668.A0A1B8GL30"/>
<gene>
    <name evidence="5" type="ORF">VE01_05357</name>
</gene>
<dbReference type="InterPro" id="IPR029058">
    <property type="entry name" value="AB_hydrolase_fold"/>
</dbReference>
<dbReference type="GO" id="GO:0004301">
    <property type="term" value="F:epoxide hydrolase activity"/>
    <property type="evidence" value="ECO:0007669"/>
    <property type="project" value="TreeGrafter"/>
</dbReference>
<evidence type="ECO:0000313" key="6">
    <source>
        <dbReference type="Proteomes" id="UP000091956"/>
    </source>
</evidence>
<dbReference type="InterPro" id="IPR010497">
    <property type="entry name" value="Epoxide_hydro_N"/>
</dbReference>
<comment type="similarity">
    <text evidence="1">Belongs to the peptidase S33 family.</text>
</comment>
<reference evidence="6" key="2">
    <citation type="journal article" date="2018" name="Nat. Commun.">
        <title>Extreme sensitivity to ultraviolet light in the fungal pathogen causing white-nose syndrome of bats.</title>
        <authorList>
            <person name="Palmer J.M."/>
            <person name="Drees K.P."/>
            <person name="Foster J.T."/>
            <person name="Lindner D.L."/>
        </authorList>
    </citation>
    <scope>NUCLEOTIDE SEQUENCE [LARGE SCALE GENOMIC DNA]</scope>
    <source>
        <strain evidence="6">UAMH 10579</strain>
    </source>
</reference>
<dbReference type="PANTHER" id="PTHR21661:SF71">
    <property type="entry name" value="EPOXIDE HYDROLASE N-TERMINAL DOMAIN-CONTAINING PROTEIN"/>
    <property type="match status" value="1"/>
</dbReference>
<keyword evidence="6" id="KW-1185">Reference proteome</keyword>
<dbReference type="SUPFAM" id="SSF53474">
    <property type="entry name" value="alpha/beta-Hydrolases"/>
    <property type="match status" value="1"/>
</dbReference>
<evidence type="ECO:0000256" key="1">
    <source>
        <dbReference type="ARBA" id="ARBA00010088"/>
    </source>
</evidence>
<keyword evidence="2" id="KW-0378">Hydrolase</keyword>
<dbReference type="OrthoDB" id="7130006at2759"/>
<dbReference type="GO" id="GO:0097176">
    <property type="term" value="P:epoxide metabolic process"/>
    <property type="evidence" value="ECO:0007669"/>
    <property type="project" value="TreeGrafter"/>
</dbReference>
<accession>A0A1B8GL30</accession>
<proteinExistence type="inferred from homology"/>
<dbReference type="RefSeq" id="XP_018130229.1">
    <property type="nucleotide sequence ID" value="XM_018274821.2"/>
</dbReference>
<protein>
    <recommendedName>
        <fullName evidence="4">Epoxide hydrolase N-terminal domain-containing protein</fullName>
    </recommendedName>
</protein>
<feature type="region of interest" description="Disordered" evidence="3">
    <location>
        <begin position="271"/>
        <end position="318"/>
    </location>
</feature>
<dbReference type="Gene3D" id="3.40.50.1820">
    <property type="entry name" value="alpha/beta hydrolase"/>
    <property type="match status" value="1"/>
</dbReference>
<dbReference type="Pfam" id="PF06441">
    <property type="entry name" value="EHN"/>
    <property type="match status" value="1"/>
</dbReference>
<dbReference type="GeneID" id="28838743"/>
<name>A0A1B8GL30_9PEZI</name>
<evidence type="ECO:0000256" key="2">
    <source>
        <dbReference type="ARBA" id="ARBA00022801"/>
    </source>
</evidence>